<dbReference type="PANTHER" id="PTHR34477">
    <property type="entry name" value="UPF0213 PROTEIN YHBQ"/>
    <property type="match status" value="1"/>
</dbReference>
<dbReference type="EMBL" id="CP060719">
    <property type="protein sequence ID" value="QNN68735.1"/>
    <property type="molecule type" value="Genomic_DNA"/>
</dbReference>
<dbReference type="PROSITE" id="PS50164">
    <property type="entry name" value="GIY_YIG"/>
    <property type="match status" value="1"/>
</dbReference>
<proteinExistence type="inferred from homology"/>
<dbReference type="AlphaFoldDB" id="A0A7G9SLL0"/>
<dbReference type="Proteomes" id="UP000515804">
    <property type="component" value="Chromosome"/>
</dbReference>
<dbReference type="CDD" id="cd10456">
    <property type="entry name" value="GIY-YIG_UPF0213"/>
    <property type="match status" value="1"/>
</dbReference>
<dbReference type="Pfam" id="PF01541">
    <property type="entry name" value="GIY-YIG"/>
    <property type="match status" value="1"/>
</dbReference>
<comment type="similarity">
    <text evidence="1">Belongs to the UPF0213 family.</text>
</comment>
<dbReference type="RefSeq" id="WP_187551259.1">
    <property type="nucleotide sequence ID" value="NZ_BMZL01000002.1"/>
</dbReference>
<sequence length="90" mass="10319">MSEGWHLYLLRCRGGSVYAGITTDIERRFREHASGRGAKYTRAHPPECVLGSRAYPDRASASRAEHELKRQPKARKLDWLLADPQPMLDR</sequence>
<evidence type="ECO:0000313" key="3">
    <source>
        <dbReference type="EMBL" id="QNN68735.1"/>
    </source>
</evidence>
<evidence type="ECO:0000256" key="1">
    <source>
        <dbReference type="ARBA" id="ARBA00007435"/>
    </source>
</evidence>
<name>A0A7G9SLL0_9GAMM</name>
<reference evidence="3 4" key="1">
    <citation type="submission" date="2020-08" db="EMBL/GenBank/DDBJ databases">
        <title>Genome sequence of Thermomonas carbonis KCTC 42013T.</title>
        <authorList>
            <person name="Hyun D.-W."/>
            <person name="Bae J.-W."/>
        </authorList>
    </citation>
    <scope>NUCLEOTIDE SEQUENCE [LARGE SCALE GENOMIC DNA]</scope>
    <source>
        <strain evidence="3 4">KCTC 42013</strain>
    </source>
</reference>
<accession>A0A7G9SLL0</accession>
<dbReference type="InterPro" id="IPR035901">
    <property type="entry name" value="GIY-YIG_endonuc_sf"/>
</dbReference>
<evidence type="ECO:0000259" key="2">
    <source>
        <dbReference type="PROSITE" id="PS50164"/>
    </source>
</evidence>
<keyword evidence="4" id="KW-1185">Reference proteome</keyword>
<organism evidence="3 4">
    <name type="scientific">Thermomonas carbonis</name>
    <dbReference type="NCBI Taxonomy" id="1463158"/>
    <lineage>
        <taxon>Bacteria</taxon>
        <taxon>Pseudomonadati</taxon>
        <taxon>Pseudomonadota</taxon>
        <taxon>Gammaproteobacteria</taxon>
        <taxon>Lysobacterales</taxon>
        <taxon>Lysobacteraceae</taxon>
        <taxon>Thermomonas</taxon>
    </lineage>
</organism>
<dbReference type="InterPro" id="IPR000305">
    <property type="entry name" value="GIY-YIG_endonuc"/>
</dbReference>
<dbReference type="SUPFAM" id="SSF82771">
    <property type="entry name" value="GIY-YIG endonuclease"/>
    <property type="match status" value="1"/>
</dbReference>
<dbReference type="Gene3D" id="3.40.1440.10">
    <property type="entry name" value="GIY-YIG endonuclease"/>
    <property type="match status" value="1"/>
</dbReference>
<feature type="domain" description="GIY-YIG" evidence="2">
    <location>
        <begin position="3"/>
        <end position="78"/>
    </location>
</feature>
<dbReference type="PANTHER" id="PTHR34477:SF1">
    <property type="entry name" value="UPF0213 PROTEIN YHBQ"/>
    <property type="match status" value="1"/>
</dbReference>
<gene>
    <name evidence="3" type="ORF">H9L16_08210</name>
</gene>
<evidence type="ECO:0000313" key="4">
    <source>
        <dbReference type="Proteomes" id="UP000515804"/>
    </source>
</evidence>
<dbReference type="KEGG" id="tcn:H9L16_08210"/>
<dbReference type="InterPro" id="IPR050190">
    <property type="entry name" value="UPF0213_domain"/>
</dbReference>
<protein>
    <submittedName>
        <fullName evidence="3">GIY-YIG nuclease family protein</fullName>
    </submittedName>
</protein>